<reference evidence="1 2" key="1">
    <citation type="submission" date="2016-10" db="EMBL/GenBank/DDBJ databases">
        <authorList>
            <person name="de Groot N.N."/>
        </authorList>
    </citation>
    <scope>NUCLEOTIDE SEQUENCE [LARGE SCALE GENOMIC DNA]</scope>
    <source>
        <strain evidence="1 2">DSM 22489</strain>
    </source>
</reference>
<accession>A0A1H5ZPR3</accession>
<protein>
    <recommendedName>
        <fullName evidence="3">DUF3892 domain-containing protein</fullName>
    </recommendedName>
</protein>
<organism evidence="1 2">
    <name type="scientific">Bryocella elongata</name>
    <dbReference type="NCBI Taxonomy" id="863522"/>
    <lineage>
        <taxon>Bacteria</taxon>
        <taxon>Pseudomonadati</taxon>
        <taxon>Acidobacteriota</taxon>
        <taxon>Terriglobia</taxon>
        <taxon>Terriglobales</taxon>
        <taxon>Acidobacteriaceae</taxon>
        <taxon>Bryocella</taxon>
    </lineage>
</organism>
<dbReference type="RefSeq" id="WP_160115152.1">
    <property type="nucleotide sequence ID" value="NZ_FNVA01000004.1"/>
</dbReference>
<dbReference type="AlphaFoldDB" id="A0A1H5ZPR3"/>
<dbReference type="Proteomes" id="UP000236728">
    <property type="component" value="Unassembled WGS sequence"/>
</dbReference>
<dbReference type="Pfam" id="PF13031">
    <property type="entry name" value="DUF3892"/>
    <property type="match status" value="1"/>
</dbReference>
<proteinExistence type="predicted"/>
<evidence type="ECO:0000313" key="2">
    <source>
        <dbReference type="Proteomes" id="UP000236728"/>
    </source>
</evidence>
<dbReference type="OrthoDB" id="826539at2"/>
<keyword evidence="2" id="KW-1185">Reference proteome</keyword>
<dbReference type="InterPro" id="IPR024997">
    <property type="entry name" value="DUF3892"/>
</dbReference>
<sequence>MIYLGCITHASNGSIAAVGGTDSATGALKHFTEAQAIAAINAGTERFAVRDDKGNQADVRVAHNGTRRFLETHRDGVVTDNLGRLPICRHTQAVAPSPAPYRPAPVQRGHCVGVKLLK</sequence>
<name>A0A1H5ZPR3_9BACT</name>
<dbReference type="EMBL" id="FNVA01000004">
    <property type="protein sequence ID" value="SEG38543.1"/>
    <property type="molecule type" value="Genomic_DNA"/>
</dbReference>
<evidence type="ECO:0000313" key="1">
    <source>
        <dbReference type="EMBL" id="SEG38543.1"/>
    </source>
</evidence>
<evidence type="ECO:0008006" key="3">
    <source>
        <dbReference type="Google" id="ProtNLM"/>
    </source>
</evidence>
<gene>
    <name evidence="1" type="ORF">SAMN05421819_2816</name>
</gene>